<dbReference type="GO" id="GO:0016020">
    <property type="term" value="C:membrane"/>
    <property type="evidence" value="ECO:0007669"/>
    <property type="project" value="UniProtKB-SubCell"/>
</dbReference>
<evidence type="ECO:0000256" key="5">
    <source>
        <dbReference type="ARBA" id="ARBA00022729"/>
    </source>
</evidence>
<dbReference type="STRING" id="3775.A0A1Q3CEW0"/>
<keyword evidence="4 15" id="KW-0812">Transmembrane</keyword>
<evidence type="ECO:0000256" key="6">
    <source>
        <dbReference type="ARBA" id="ARBA00022989"/>
    </source>
</evidence>
<evidence type="ECO:0000256" key="16">
    <source>
        <dbReference type="SAM" id="SignalP"/>
    </source>
</evidence>
<dbReference type="Pfam" id="PF10613">
    <property type="entry name" value="Lig_chan-Glu_bd"/>
    <property type="match status" value="1"/>
</dbReference>
<dbReference type="FunFam" id="1.10.287.70:FF:000037">
    <property type="entry name" value="Glutamate receptor"/>
    <property type="match status" value="1"/>
</dbReference>
<gene>
    <name evidence="18" type="ORF">CFOL_v3_22245</name>
</gene>
<feature type="signal peptide" evidence="16">
    <location>
        <begin position="1"/>
        <end position="49"/>
    </location>
</feature>
<evidence type="ECO:0000256" key="15">
    <source>
        <dbReference type="SAM" id="Phobius"/>
    </source>
</evidence>
<evidence type="ECO:0000256" key="12">
    <source>
        <dbReference type="ARBA" id="ARBA00023303"/>
    </source>
</evidence>
<proteinExistence type="inferred from homology"/>
<evidence type="ECO:0000259" key="17">
    <source>
        <dbReference type="SMART" id="SM00079"/>
    </source>
</evidence>
<evidence type="ECO:0000313" key="19">
    <source>
        <dbReference type="Proteomes" id="UP000187406"/>
    </source>
</evidence>
<keyword evidence="8 13" id="KW-0472">Membrane</keyword>
<dbReference type="SUPFAM" id="SSF53850">
    <property type="entry name" value="Periplasmic binding protein-like II"/>
    <property type="match status" value="1"/>
</dbReference>
<evidence type="ECO:0000313" key="18">
    <source>
        <dbReference type="EMBL" id="GAV78780.1"/>
    </source>
</evidence>
<dbReference type="InterPro" id="IPR015683">
    <property type="entry name" value="Ionotropic_Glu_rcpt"/>
</dbReference>
<dbReference type="InterPro" id="IPR001320">
    <property type="entry name" value="Iontro_rcpt_C"/>
</dbReference>
<evidence type="ECO:0000256" key="10">
    <source>
        <dbReference type="ARBA" id="ARBA00023180"/>
    </source>
</evidence>
<evidence type="ECO:0000256" key="14">
    <source>
        <dbReference type="PIRSR" id="PIRSR037090-50"/>
    </source>
</evidence>
<evidence type="ECO:0000256" key="8">
    <source>
        <dbReference type="ARBA" id="ARBA00023136"/>
    </source>
</evidence>
<keyword evidence="5 16" id="KW-0732">Signal</keyword>
<dbReference type="Pfam" id="PF01094">
    <property type="entry name" value="ANF_receptor"/>
    <property type="match status" value="1"/>
</dbReference>
<feature type="transmembrane region" description="Helical" evidence="15">
    <location>
        <begin position="581"/>
        <end position="599"/>
    </location>
</feature>
<dbReference type="AlphaFoldDB" id="A0A1Q3CEW0"/>
<dbReference type="SMART" id="SM00079">
    <property type="entry name" value="PBPe"/>
    <property type="match status" value="1"/>
</dbReference>
<dbReference type="Proteomes" id="UP000187406">
    <property type="component" value="Unassembled WGS sequence"/>
</dbReference>
<dbReference type="InterPro" id="IPR017103">
    <property type="entry name" value="Iontropic_Glu_rcpt_pln"/>
</dbReference>
<dbReference type="PANTHER" id="PTHR18966">
    <property type="entry name" value="IONOTROPIC GLUTAMATE RECEPTOR"/>
    <property type="match status" value="1"/>
</dbReference>
<dbReference type="CDD" id="cd19990">
    <property type="entry name" value="PBP1_GABAb_receptor_plant"/>
    <property type="match status" value="1"/>
</dbReference>
<keyword evidence="12 13" id="KW-0407">Ion channel</keyword>
<protein>
    <recommendedName>
        <fullName evidence="13">Glutamate receptor</fullName>
    </recommendedName>
</protein>
<dbReference type="Gene3D" id="3.40.190.10">
    <property type="entry name" value="Periplasmic binding protein-like II"/>
    <property type="match status" value="2"/>
</dbReference>
<feature type="chain" id="PRO_5012388322" description="Glutamate receptor" evidence="16">
    <location>
        <begin position="50"/>
        <end position="924"/>
    </location>
</feature>
<dbReference type="InterPro" id="IPR019594">
    <property type="entry name" value="Glu/Gly-bd"/>
</dbReference>
<dbReference type="GO" id="GO:0015276">
    <property type="term" value="F:ligand-gated monoatomic ion channel activity"/>
    <property type="evidence" value="ECO:0007669"/>
    <property type="project" value="InterPro"/>
</dbReference>
<dbReference type="InterPro" id="IPR028082">
    <property type="entry name" value="Peripla_BP_I"/>
</dbReference>
<evidence type="ECO:0000256" key="2">
    <source>
        <dbReference type="ARBA" id="ARBA00008685"/>
    </source>
</evidence>
<keyword evidence="19" id="KW-1185">Reference proteome</keyword>
<dbReference type="InterPro" id="IPR044440">
    <property type="entry name" value="GABAb_receptor_plant_PBP1"/>
</dbReference>
<keyword evidence="7 13" id="KW-0406">Ion transport</keyword>
<name>A0A1Q3CEW0_CEPFO</name>
<evidence type="ECO:0000256" key="4">
    <source>
        <dbReference type="ARBA" id="ARBA00022692"/>
    </source>
</evidence>
<organism evidence="18 19">
    <name type="scientific">Cephalotus follicularis</name>
    <name type="common">Albany pitcher plant</name>
    <dbReference type="NCBI Taxonomy" id="3775"/>
    <lineage>
        <taxon>Eukaryota</taxon>
        <taxon>Viridiplantae</taxon>
        <taxon>Streptophyta</taxon>
        <taxon>Embryophyta</taxon>
        <taxon>Tracheophyta</taxon>
        <taxon>Spermatophyta</taxon>
        <taxon>Magnoliopsida</taxon>
        <taxon>eudicotyledons</taxon>
        <taxon>Gunneridae</taxon>
        <taxon>Pentapetalae</taxon>
        <taxon>rosids</taxon>
        <taxon>fabids</taxon>
        <taxon>Oxalidales</taxon>
        <taxon>Cephalotaceae</taxon>
        <taxon>Cephalotus</taxon>
    </lineage>
</organism>
<evidence type="ECO:0000256" key="3">
    <source>
        <dbReference type="ARBA" id="ARBA00022448"/>
    </source>
</evidence>
<dbReference type="FunFam" id="3.40.50.2300:FF:000188">
    <property type="entry name" value="Glutamate receptor"/>
    <property type="match status" value="1"/>
</dbReference>
<reference evidence="19" key="1">
    <citation type="submission" date="2016-04" db="EMBL/GenBank/DDBJ databases">
        <title>Cephalotus genome sequencing.</title>
        <authorList>
            <person name="Fukushima K."/>
            <person name="Hasebe M."/>
            <person name="Fang X."/>
        </authorList>
    </citation>
    <scope>NUCLEOTIDE SEQUENCE [LARGE SCALE GENOMIC DNA]</scope>
    <source>
        <strain evidence="19">cv. St1</strain>
    </source>
</reference>
<evidence type="ECO:0000256" key="1">
    <source>
        <dbReference type="ARBA" id="ARBA00004141"/>
    </source>
</evidence>
<keyword evidence="6 15" id="KW-1133">Transmembrane helix</keyword>
<dbReference type="SUPFAM" id="SSF53822">
    <property type="entry name" value="Periplasmic binding protein-like I"/>
    <property type="match status" value="1"/>
</dbReference>
<keyword evidence="10" id="KW-0325">Glycoprotein</keyword>
<keyword evidence="9 13" id="KW-0675">Receptor</keyword>
<evidence type="ECO:0000256" key="7">
    <source>
        <dbReference type="ARBA" id="ARBA00023065"/>
    </source>
</evidence>
<comment type="similarity">
    <text evidence="2 13">Belongs to the glutamate-gated ion channel (TC 1.A.10.1) family.</text>
</comment>
<dbReference type="InParanoid" id="A0A1Q3CEW0"/>
<keyword evidence="14" id="KW-1015">Disulfide bond</keyword>
<evidence type="ECO:0000256" key="13">
    <source>
        <dbReference type="PIRNR" id="PIRNR037090"/>
    </source>
</evidence>
<dbReference type="CDD" id="cd13686">
    <property type="entry name" value="GluR_Plant"/>
    <property type="match status" value="1"/>
</dbReference>
<dbReference type="Gene3D" id="3.40.50.2300">
    <property type="match status" value="2"/>
</dbReference>
<evidence type="ECO:0000256" key="9">
    <source>
        <dbReference type="ARBA" id="ARBA00023170"/>
    </source>
</evidence>
<feature type="transmembrane region" description="Helical" evidence="15">
    <location>
        <begin position="641"/>
        <end position="659"/>
    </location>
</feature>
<keyword evidence="3 13" id="KW-0813">Transport</keyword>
<feature type="transmembrane region" description="Helical" evidence="15">
    <location>
        <begin position="819"/>
        <end position="841"/>
    </location>
</feature>
<dbReference type="FunFam" id="3.40.190.10:FF:000054">
    <property type="entry name" value="Glutamate receptor"/>
    <property type="match status" value="1"/>
</dbReference>
<dbReference type="OrthoDB" id="5984008at2759"/>
<feature type="disulfide bond" evidence="14">
    <location>
        <begin position="745"/>
        <end position="801"/>
    </location>
</feature>
<keyword evidence="11 13" id="KW-1071">Ligand-gated ion channel</keyword>
<dbReference type="PIRSF" id="PIRSF037090">
    <property type="entry name" value="Iontro_Glu-like_rcpt_pln"/>
    <property type="match status" value="1"/>
</dbReference>
<feature type="domain" description="Ionotropic glutamate receptor C-terminal" evidence="17">
    <location>
        <begin position="464"/>
        <end position="797"/>
    </location>
</feature>
<accession>A0A1Q3CEW0</accession>
<dbReference type="Pfam" id="PF00060">
    <property type="entry name" value="Lig_chan"/>
    <property type="match status" value="1"/>
</dbReference>
<evidence type="ECO:0000256" key="11">
    <source>
        <dbReference type="ARBA" id="ARBA00023286"/>
    </source>
</evidence>
<sequence length="924" mass="104531">MALHRTLCNNVETKQLPFPLNSVNPVPKSWLLFQLLITFLLILSQESQAAITNNDKVTTGIGAIIDANSRAGKEVKTAMGIAVQNFNTMSEHYNLSLQFRDSGRDPLLSANAATELIEKNKVKVIVGMETWEEAALVADIGSRAEVVVLSFAAPAMSPPLASHRWPFLIRMANHDSAQMKCIADLASSYDWRKVIVIYEDDAYGGDNDKLTLLSKALQNVSSEIEYCLVLPPFSLLSDPKSAIQEELIQVLDTQSRVFIVLQSSLSMTAHLFREAKKMGLMGRDTAWLVTDTVTSILDSVNSSVISSMEGVLGIKNYYDDSTSSYEKFYAQFRESLRFEYPEEDDFYPGIHALRAYDSIRIISQALENMNGDTSSPKMLLKNISLSDFTGLSGDMRFKAGELSSTPILRIVNVVGKKYKELDFWNPNYSGESAKNLSVRVIWPGDLFGRVPKGWVMPTNAKPMKIGVPNRTSFDKFVKFESIDNKPVGFCIDLFNMVLEKLDYALPHEFVEHEYDSSYDDLIYKVYDKTYDAAVGDITIIAERTKYVDFTQPYTESGLSMIILAKHEDTAWLFMKPFASDMWVVTGVIFIYTMLIIWFLEHRSNPEFRGPLKYQISTALWFTFSSLFFAHKEKIYTNFSRVVVIVWLFLVFILTSSYTASLSSLLTVNKLEPTADISVLLEKGLKVGCDNVSFVNNYLIKVLRFPSENIKTFNTESSYTSEFESNSIAAAFLEIPYEKLFIGQYCQNYTSSMAAYKFGGFGFAFQKGSPIVADFSKAILDLLEDGELKSLEDKWFAPSPECLTTVKNVEIESLTLNNFWGIYLISSLISTTCFILFLIHLLKNFRSLEEVYEANLTPSQKSFWKKTIRLARYFYFGEIEFPRAPTLAQAQNVDEWSSQRTEYYDTSSAISENLQASVPAEIEMH</sequence>
<dbReference type="InterPro" id="IPR001828">
    <property type="entry name" value="ANF_lig-bd_rcpt"/>
</dbReference>
<dbReference type="Gene3D" id="1.10.287.70">
    <property type="match status" value="1"/>
</dbReference>
<comment type="caution">
    <text evidence="18">The sequence shown here is derived from an EMBL/GenBank/DDBJ whole genome shotgun (WGS) entry which is preliminary data.</text>
</comment>
<comment type="function">
    <text evidence="13">Glutamate-gated receptor that probably acts as non-selective cation channel.</text>
</comment>
<dbReference type="EMBL" id="BDDD01001860">
    <property type="protein sequence ID" value="GAV78780.1"/>
    <property type="molecule type" value="Genomic_DNA"/>
</dbReference>
<comment type="subcellular location">
    <subcellularLocation>
        <location evidence="1">Membrane</location>
        <topology evidence="1">Multi-pass membrane protein</topology>
    </subcellularLocation>
</comment>